<dbReference type="InterPro" id="IPR003439">
    <property type="entry name" value="ABC_transporter-like_ATP-bd"/>
</dbReference>
<dbReference type="Pfam" id="PF00005">
    <property type="entry name" value="ABC_tran"/>
    <property type="match status" value="1"/>
</dbReference>
<keyword evidence="2" id="KW-0813">Transport</keyword>
<dbReference type="InterPro" id="IPR003593">
    <property type="entry name" value="AAA+_ATPase"/>
</dbReference>
<evidence type="ECO:0000256" key="1">
    <source>
        <dbReference type="ARBA" id="ARBA00004429"/>
    </source>
</evidence>
<protein>
    <submittedName>
        <fullName evidence="12">ABC transporter ATP-binding protein/permease</fullName>
    </submittedName>
</protein>
<evidence type="ECO:0000256" key="4">
    <source>
        <dbReference type="ARBA" id="ARBA00022692"/>
    </source>
</evidence>
<dbReference type="InterPro" id="IPR027417">
    <property type="entry name" value="P-loop_NTPase"/>
</dbReference>
<evidence type="ECO:0000256" key="5">
    <source>
        <dbReference type="ARBA" id="ARBA00022741"/>
    </source>
</evidence>
<name>A0A9D1CH25_9FIRM</name>
<comment type="similarity">
    <text evidence="9">Belongs to the ABC transporter superfamily. Macrolide exporter (TC 3.A.1.122) family.</text>
</comment>
<dbReference type="CDD" id="cd03255">
    <property type="entry name" value="ABC_MJ0796_LolCDE_FtsE"/>
    <property type="match status" value="1"/>
</dbReference>
<evidence type="ECO:0000313" key="13">
    <source>
        <dbReference type="Proteomes" id="UP000886879"/>
    </source>
</evidence>
<evidence type="ECO:0000313" key="12">
    <source>
        <dbReference type="EMBL" id="HIQ61641.1"/>
    </source>
</evidence>
<feature type="transmembrane region" description="Helical" evidence="10">
    <location>
        <begin position="909"/>
        <end position="935"/>
    </location>
</feature>
<keyword evidence="5" id="KW-0547">Nucleotide-binding</keyword>
<evidence type="ECO:0000256" key="7">
    <source>
        <dbReference type="ARBA" id="ARBA00022989"/>
    </source>
</evidence>
<feature type="transmembrane region" description="Helical" evidence="10">
    <location>
        <begin position="268"/>
        <end position="287"/>
    </location>
</feature>
<dbReference type="GO" id="GO:0022857">
    <property type="term" value="F:transmembrane transporter activity"/>
    <property type="evidence" value="ECO:0007669"/>
    <property type="project" value="UniProtKB-ARBA"/>
</dbReference>
<keyword evidence="6 12" id="KW-0067">ATP-binding</keyword>
<dbReference type="GO" id="GO:0016887">
    <property type="term" value="F:ATP hydrolysis activity"/>
    <property type="evidence" value="ECO:0007669"/>
    <property type="project" value="InterPro"/>
</dbReference>
<proteinExistence type="inferred from homology"/>
<comment type="subcellular location">
    <subcellularLocation>
        <location evidence="1">Cell inner membrane</location>
        <topology evidence="1">Multi-pass membrane protein</topology>
    </subcellularLocation>
</comment>
<dbReference type="GO" id="GO:0005886">
    <property type="term" value="C:plasma membrane"/>
    <property type="evidence" value="ECO:0007669"/>
    <property type="project" value="UniProtKB-SubCell"/>
</dbReference>
<dbReference type="FunFam" id="3.40.50.300:FF:000032">
    <property type="entry name" value="Export ABC transporter ATP-binding protein"/>
    <property type="match status" value="1"/>
</dbReference>
<dbReference type="PROSITE" id="PS50893">
    <property type="entry name" value="ABC_TRANSPORTER_2"/>
    <property type="match status" value="1"/>
</dbReference>
<feature type="transmembrane region" description="Helical" evidence="10">
    <location>
        <begin position="862"/>
        <end position="888"/>
    </location>
</feature>
<accession>A0A9D1CH25</accession>
<dbReference type="SMART" id="SM00382">
    <property type="entry name" value="AAA"/>
    <property type="match status" value="1"/>
</dbReference>
<dbReference type="GO" id="GO:0005524">
    <property type="term" value="F:ATP binding"/>
    <property type="evidence" value="ECO:0007669"/>
    <property type="project" value="UniProtKB-KW"/>
</dbReference>
<dbReference type="InterPro" id="IPR017871">
    <property type="entry name" value="ABC_transporter-like_CS"/>
</dbReference>
<organism evidence="12 13">
    <name type="scientific">Candidatus Enterenecus faecium</name>
    <dbReference type="NCBI Taxonomy" id="2840780"/>
    <lineage>
        <taxon>Bacteria</taxon>
        <taxon>Bacillati</taxon>
        <taxon>Bacillota</taxon>
        <taxon>Clostridia</taxon>
        <taxon>Eubacteriales</taxon>
        <taxon>Candidatus Enterenecus</taxon>
    </lineage>
</organism>
<dbReference type="Proteomes" id="UP000886879">
    <property type="component" value="Unassembled WGS sequence"/>
</dbReference>
<evidence type="ECO:0000256" key="8">
    <source>
        <dbReference type="ARBA" id="ARBA00023136"/>
    </source>
</evidence>
<gene>
    <name evidence="12" type="ORF">IAD31_08645</name>
</gene>
<evidence type="ECO:0000256" key="9">
    <source>
        <dbReference type="ARBA" id="ARBA00038388"/>
    </source>
</evidence>
<dbReference type="SUPFAM" id="SSF52540">
    <property type="entry name" value="P-loop containing nucleoside triphosphate hydrolases"/>
    <property type="match status" value="1"/>
</dbReference>
<keyword evidence="7 10" id="KW-1133">Transmembrane helix</keyword>
<dbReference type="InterPro" id="IPR017911">
    <property type="entry name" value="MacB-like_ATP-bd"/>
</dbReference>
<dbReference type="PANTHER" id="PTHR42798">
    <property type="entry name" value="LIPOPROTEIN-RELEASING SYSTEM ATP-BINDING PROTEIN LOLD"/>
    <property type="match status" value="1"/>
</dbReference>
<evidence type="ECO:0000256" key="2">
    <source>
        <dbReference type="ARBA" id="ARBA00022448"/>
    </source>
</evidence>
<dbReference type="InterPro" id="IPR003838">
    <property type="entry name" value="ABC3_permease_C"/>
</dbReference>
<evidence type="ECO:0000259" key="11">
    <source>
        <dbReference type="PROSITE" id="PS50893"/>
    </source>
</evidence>
<feature type="transmembrane region" description="Helical" evidence="10">
    <location>
        <begin position="955"/>
        <end position="976"/>
    </location>
</feature>
<keyword evidence="3" id="KW-1003">Cell membrane</keyword>
<dbReference type="Gene3D" id="3.40.50.300">
    <property type="entry name" value="P-loop containing nucleotide triphosphate hydrolases"/>
    <property type="match status" value="1"/>
</dbReference>
<evidence type="ECO:0000256" key="10">
    <source>
        <dbReference type="SAM" id="Phobius"/>
    </source>
</evidence>
<dbReference type="PROSITE" id="PS00211">
    <property type="entry name" value="ABC_TRANSPORTER_1"/>
    <property type="match status" value="1"/>
</dbReference>
<reference evidence="12" key="2">
    <citation type="journal article" date="2021" name="PeerJ">
        <title>Extensive microbial diversity within the chicken gut microbiome revealed by metagenomics and culture.</title>
        <authorList>
            <person name="Gilroy R."/>
            <person name="Ravi A."/>
            <person name="Getino M."/>
            <person name="Pursley I."/>
            <person name="Horton D.L."/>
            <person name="Alikhan N.F."/>
            <person name="Baker D."/>
            <person name="Gharbi K."/>
            <person name="Hall N."/>
            <person name="Watson M."/>
            <person name="Adriaenssens E.M."/>
            <person name="Foster-Nyarko E."/>
            <person name="Jarju S."/>
            <person name="Secka A."/>
            <person name="Antonio M."/>
            <person name="Oren A."/>
            <person name="Chaudhuri R.R."/>
            <person name="La Ragione R."/>
            <person name="Hildebrand F."/>
            <person name="Pallen M.J."/>
        </authorList>
    </citation>
    <scope>NUCLEOTIDE SEQUENCE</scope>
    <source>
        <strain evidence="12">ChiGjej2B2-12916</strain>
    </source>
</reference>
<sequence length="993" mass="108612">MLKLTNIRKTYTVGDLSVDALRGVSLEFRDNEFVSILGPSGCGKTTTLNIIGGLDRYTSGDLIINGRSTREYTDSDWDTYRNHSVGFVFQSYNLIPHQTILANVELALTLSGVSKAERHRRAKEALEQVGLTDHMHKRPNQLSGGQMQRVAIARALINNPDILLADEPTGALDSETSVQVMDLLQEVARDRLVIMVTHNPELAQAYSTRIIQLKDGEVIADSNPYESQEDAPALTGKEAKAGKKTSMSFPTALSLSLNNLMTKKGRTFLTAFAGSIGIIGIALILSLSSGINTYITKVQQDTLTSYPITIEAESVDMTSMLTSLMGVSDEEDSGAPREEDRVYVSNVMYDMMDSMMNAETVTNNLKAFKEYLEEGGGGITDLAQVYYGYDFKFDIYNKDPDGKVVKSDVMSAMETAMGSLYGGDYTDYFNSMGSMYESFDVWQELLPGEDGQLISSQVLDQHELLYGHWPEEYNQVILFVDDNNQVSDLMLYALGLVSVDEMNETLSALQAGEEVEVKDQSWSYEELCQTQFKLLLPYERYQYDANTNTYTDLSATQTGLEMLYNSNQTGITLQVVGVARSGSNGGMMSGSLGYTNALTQYAIDHTADSQLVKDQLANPDTDVITNLPFRQEGDTEPTDQEKAQAIGEYLLTLDAQSQAEAYVDGMSQPSQQYVDDTVDAQMANITREDIEKMISQEYAAQMGVDAATLDEYIAGMSDEELFAQVEEAMAAQIKEQYAAAAKEQLSALPAAQLSAMLAQAVEQGPNDQGLSLEQFVYLYDNYMPPTHSDSTYQDNLDLMGYVDLESPSSISLYADTFKEKDKIADLITAYNQQVAEEDQISYTDYVALLMSSITDIISGVSYLLIGFVSISLVVSSIMIGIITYISVLERTKEIGILRAIGASKRNISQVFNAETFIIGLLSGLIGIGVTLLLLIPGNAVIHAVTGSTDVNAALPAVSAVVLVVLSVVLTLIGGLIPSKKAAKKDPVAALRTE</sequence>
<feature type="domain" description="ABC transporter" evidence="11">
    <location>
        <begin position="2"/>
        <end position="240"/>
    </location>
</feature>
<keyword evidence="8 10" id="KW-0472">Membrane</keyword>
<dbReference type="EMBL" id="DVFO01000091">
    <property type="protein sequence ID" value="HIQ61641.1"/>
    <property type="molecule type" value="Genomic_DNA"/>
</dbReference>
<dbReference type="PANTHER" id="PTHR42798:SF6">
    <property type="entry name" value="CELL DIVISION ATP-BINDING PROTEIN FTSE"/>
    <property type="match status" value="1"/>
</dbReference>
<dbReference type="Pfam" id="PF02687">
    <property type="entry name" value="FtsX"/>
    <property type="match status" value="1"/>
</dbReference>
<comment type="caution">
    <text evidence="12">The sequence shown here is derived from an EMBL/GenBank/DDBJ whole genome shotgun (WGS) entry which is preliminary data.</text>
</comment>
<evidence type="ECO:0000256" key="6">
    <source>
        <dbReference type="ARBA" id="ARBA00022840"/>
    </source>
</evidence>
<dbReference type="GO" id="GO:0098796">
    <property type="term" value="C:membrane protein complex"/>
    <property type="evidence" value="ECO:0007669"/>
    <property type="project" value="UniProtKB-ARBA"/>
</dbReference>
<evidence type="ECO:0000256" key="3">
    <source>
        <dbReference type="ARBA" id="ARBA00022475"/>
    </source>
</evidence>
<reference evidence="12" key="1">
    <citation type="submission" date="2020-10" db="EMBL/GenBank/DDBJ databases">
        <authorList>
            <person name="Gilroy R."/>
        </authorList>
    </citation>
    <scope>NUCLEOTIDE SEQUENCE</scope>
    <source>
        <strain evidence="12">ChiGjej2B2-12916</strain>
    </source>
</reference>
<keyword evidence="4 10" id="KW-0812">Transmembrane</keyword>
<dbReference type="AlphaFoldDB" id="A0A9D1CH25"/>